<dbReference type="PANTHER" id="PTHR12242">
    <property type="entry name" value="OS02G0130600 PROTEIN-RELATED"/>
    <property type="match status" value="1"/>
</dbReference>
<reference evidence="2 3" key="1">
    <citation type="submission" date="2015-08" db="EMBL/GenBank/DDBJ databases">
        <title>Ancestral chromatin configuration constrains chromatin evolution on differentiating sex chromosomes in Drosophila.</title>
        <authorList>
            <person name="Zhou Q."/>
            <person name="Bachtrog D."/>
        </authorList>
    </citation>
    <scope>NUCLEOTIDE SEQUENCE [LARGE SCALE GENOMIC DNA]</scope>
    <source>
        <tissue evidence="2">Whole larvae</tissue>
    </source>
</reference>
<gene>
    <name evidence="2" type="ORF">Dbus_chr2Lg1108</name>
</gene>
<keyword evidence="1" id="KW-1133">Transmembrane helix</keyword>
<feature type="transmembrane region" description="Helical" evidence="1">
    <location>
        <begin position="151"/>
        <end position="172"/>
    </location>
</feature>
<dbReference type="OMA" id="YFWAGGI"/>
<evidence type="ECO:0000313" key="2">
    <source>
        <dbReference type="EMBL" id="ALC39023.1"/>
    </source>
</evidence>
<dbReference type="STRING" id="30019.A0A0M3QTJ5"/>
<protein>
    <submittedName>
        <fullName evidence="2">CG9555</fullName>
    </submittedName>
</protein>
<feature type="transmembrane region" description="Helical" evidence="1">
    <location>
        <begin position="81"/>
        <end position="102"/>
    </location>
</feature>
<evidence type="ECO:0000313" key="3">
    <source>
        <dbReference type="Proteomes" id="UP000494163"/>
    </source>
</evidence>
<dbReference type="OrthoDB" id="419711at2759"/>
<evidence type="ECO:0000256" key="1">
    <source>
        <dbReference type="SAM" id="Phobius"/>
    </source>
</evidence>
<dbReference type="Proteomes" id="UP000494163">
    <property type="component" value="Chromosome 2L"/>
</dbReference>
<dbReference type="GO" id="GO:0016020">
    <property type="term" value="C:membrane"/>
    <property type="evidence" value="ECO:0007669"/>
    <property type="project" value="TreeGrafter"/>
</dbReference>
<proteinExistence type="predicted"/>
<keyword evidence="1" id="KW-0472">Membrane</keyword>
<feature type="transmembrane region" description="Helical" evidence="1">
    <location>
        <begin position="44"/>
        <end position="66"/>
    </location>
</feature>
<feature type="transmembrane region" description="Helical" evidence="1">
    <location>
        <begin position="179"/>
        <end position="199"/>
    </location>
</feature>
<dbReference type="Pfam" id="PF21534">
    <property type="entry name" value="Rost"/>
    <property type="match status" value="1"/>
</dbReference>
<dbReference type="InterPro" id="IPR049352">
    <property type="entry name" value="Rost"/>
</dbReference>
<organism evidence="2 3">
    <name type="scientific">Drosophila busckii</name>
    <name type="common">Fruit fly</name>
    <dbReference type="NCBI Taxonomy" id="30019"/>
    <lineage>
        <taxon>Eukaryota</taxon>
        <taxon>Metazoa</taxon>
        <taxon>Ecdysozoa</taxon>
        <taxon>Arthropoda</taxon>
        <taxon>Hexapoda</taxon>
        <taxon>Insecta</taxon>
        <taxon>Pterygota</taxon>
        <taxon>Neoptera</taxon>
        <taxon>Endopterygota</taxon>
        <taxon>Diptera</taxon>
        <taxon>Brachycera</taxon>
        <taxon>Muscomorpha</taxon>
        <taxon>Ephydroidea</taxon>
        <taxon>Drosophilidae</taxon>
        <taxon>Drosophila</taxon>
    </lineage>
</organism>
<accession>A0A0M3QTJ5</accession>
<keyword evidence="1" id="KW-0812">Transmembrane</keyword>
<feature type="transmembrane region" description="Helical" evidence="1">
    <location>
        <begin position="219"/>
        <end position="244"/>
    </location>
</feature>
<sequence>MRDQSSECCCQPMLDEFQLTKFSLQHDEPADFCRSQWQRGKRCVAWLIYRWILTAFFAGGVIGSLVDSFTGGHWFIYLTDWGFTLCLYACLYGAVITTIYFVNPNYFANGSWALKIYWLSHFTTTVLALMITLVFWTALYPSMSDGPVGLYNLWAHAFNSICMLYDCFMVAFPTRLMHFIYPLLVGLIYGFFSLFYFLAGGTDFFGNRYIYFILDWQQPGLAIASVCGCIVIALLFCVLVFWIYRFRSWLHERCVKPKAIEILETRSAENTESRETV</sequence>
<keyword evidence="3" id="KW-1185">Reference proteome</keyword>
<dbReference type="EMBL" id="CP012523">
    <property type="protein sequence ID" value="ALC39023.1"/>
    <property type="molecule type" value="Genomic_DNA"/>
</dbReference>
<dbReference type="AlphaFoldDB" id="A0A0M3QTJ5"/>
<dbReference type="PANTHER" id="PTHR12242:SF46">
    <property type="entry name" value="IP08657P-RELATED"/>
    <property type="match status" value="1"/>
</dbReference>
<feature type="transmembrane region" description="Helical" evidence="1">
    <location>
        <begin position="114"/>
        <end position="139"/>
    </location>
</feature>
<name>A0A0M3QTJ5_DROBS</name>